<dbReference type="Pfam" id="PF00905">
    <property type="entry name" value="Transpeptidase"/>
    <property type="match status" value="1"/>
</dbReference>
<evidence type="ECO:0000256" key="8">
    <source>
        <dbReference type="ARBA" id="ARBA00022692"/>
    </source>
</evidence>
<evidence type="ECO:0000256" key="6">
    <source>
        <dbReference type="ARBA" id="ARBA00022676"/>
    </source>
</evidence>
<dbReference type="PANTHER" id="PTHR32282">
    <property type="entry name" value="BINDING PROTEIN TRANSPEPTIDASE, PUTATIVE-RELATED"/>
    <property type="match status" value="1"/>
</dbReference>
<keyword evidence="13 19" id="KW-0472">Membrane</keyword>
<dbReference type="OrthoDB" id="9766909at2"/>
<dbReference type="GO" id="GO:0030288">
    <property type="term" value="C:outer membrane-bounded periplasmic space"/>
    <property type="evidence" value="ECO:0007669"/>
    <property type="project" value="TreeGrafter"/>
</dbReference>
<reference evidence="23" key="1">
    <citation type="submission" date="2018-12" db="EMBL/GenBank/DDBJ databases">
        <title>Bacillus chawlae sp. nov., Bacillus glennii sp. nov., and Bacillus saganii sp. nov. Isolated from the Vehicle Assembly Building at Kennedy Space Center where the Viking Spacecraft were Assembled.</title>
        <authorList>
            <person name="Seuylemezian A."/>
            <person name="Vaishampayan P."/>
        </authorList>
    </citation>
    <scope>NUCLEOTIDE SEQUENCE [LARGE SCALE GENOMIC DNA]</scope>
    <source>
        <strain evidence="23">DSM 13966</strain>
    </source>
</reference>
<evidence type="ECO:0000313" key="22">
    <source>
        <dbReference type="EMBL" id="RSD25496.1"/>
    </source>
</evidence>
<comment type="catalytic activity">
    <reaction evidence="16">
        <text>Preferential cleavage: (Ac)2-L-Lys-D-Ala-|-D-Ala. Also transpeptidation of peptidyl-alanyl moieties that are N-acyl substituents of D-alanine.</text>
        <dbReference type="EC" id="3.4.16.4"/>
    </reaction>
</comment>
<comment type="similarity">
    <text evidence="1">In the C-terminal section; belongs to the transpeptidase family.</text>
</comment>
<dbReference type="EMBL" id="RSFW01000019">
    <property type="protein sequence ID" value="RSD25496.1"/>
    <property type="molecule type" value="Genomic_DNA"/>
</dbReference>
<feature type="domain" description="Glycosyl transferase family 51" evidence="21">
    <location>
        <begin position="74"/>
        <end position="240"/>
    </location>
</feature>
<feature type="domain" description="Penicillin-binding protein transpeptidase" evidence="20">
    <location>
        <begin position="338"/>
        <end position="614"/>
    </location>
</feature>
<evidence type="ECO:0000259" key="20">
    <source>
        <dbReference type="Pfam" id="PF00905"/>
    </source>
</evidence>
<dbReference type="GO" id="GO:0006508">
    <property type="term" value="P:proteolysis"/>
    <property type="evidence" value="ECO:0007669"/>
    <property type="project" value="UniProtKB-KW"/>
</dbReference>
<keyword evidence="15" id="KW-0961">Cell wall biogenesis/degradation</keyword>
<dbReference type="GO" id="GO:0008360">
    <property type="term" value="P:regulation of cell shape"/>
    <property type="evidence" value="ECO:0007669"/>
    <property type="project" value="UniProtKB-KW"/>
</dbReference>
<dbReference type="InterPro" id="IPR001264">
    <property type="entry name" value="Glyco_trans_51"/>
</dbReference>
<dbReference type="RefSeq" id="WP_125481215.1">
    <property type="nucleotide sequence ID" value="NZ_RSFW01000019.1"/>
</dbReference>
<evidence type="ECO:0000256" key="19">
    <source>
        <dbReference type="SAM" id="Phobius"/>
    </source>
</evidence>
<evidence type="ECO:0000313" key="23">
    <source>
        <dbReference type="Proteomes" id="UP000279911"/>
    </source>
</evidence>
<evidence type="ECO:0000256" key="18">
    <source>
        <dbReference type="SAM" id="MobiDB-lite"/>
    </source>
</evidence>
<dbReference type="InterPro" id="IPR023346">
    <property type="entry name" value="Lysozyme-like_dom_sf"/>
</dbReference>
<comment type="caution">
    <text evidence="22">The sequence shown here is derived from an EMBL/GenBank/DDBJ whole genome shotgun (WGS) entry which is preliminary data.</text>
</comment>
<evidence type="ECO:0000256" key="9">
    <source>
        <dbReference type="ARBA" id="ARBA00022801"/>
    </source>
</evidence>
<dbReference type="Gene3D" id="1.10.3810.10">
    <property type="entry name" value="Biosynthetic peptidoglycan transglycosylase-like"/>
    <property type="match status" value="1"/>
</dbReference>
<keyword evidence="11" id="KW-0573">Peptidoglycan synthesis</keyword>
<accession>A0A3R9FFY7</accession>
<dbReference type="GO" id="GO:0009002">
    <property type="term" value="F:serine-type D-Ala-D-Ala carboxypeptidase activity"/>
    <property type="evidence" value="ECO:0007669"/>
    <property type="project" value="UniProtKB-EC"/>
</dbReference>
<dbReference type="GO" id="GO:0071555">
    <property type="term" value="P:cell wall organization"/>
    <property type="evidence" value="ECO:0007669"/>
    <property type="project" value="UniProtKB-KW"/>
</dbReference>
<sequence>MQLLQRFWDAVVRFWKRRHLTQILLLILLVFILVSILWFAFIASRANVQTLKDGLNQATTIYDMNGEEASKLATNRTGGISFDTLPDHVPNAVIAIEDERFYEHNGFDIKGIARAFFGNLVAGGITGGGSTLTQQLTKNALLSSERTYKRKVEELFLAVELEKVYEKDEIIEMYLNQVYFGSGAFGINNASKKYFAKDAQDITISEAALLAGLLKAPSALDPYNNYEGAIKRRNVVLAKMNELGMISDAEFEKAKTEDIKLKDGGGSLADRKYPSYVDAVLDEATSKYGLTQDEIMTRGYRIYTELEQNIQSGLEKVYEQNRLFPDRSRDVMVQSGSVLLDPGNGGVRALIGGRGDKVFRGFNRATHLRAQPGSTMKPLAVYTPALEEGYKYDSMLVDKKMSFKNYSPKNFSDTYQGEVPMYEAVEKSINIPAVWLLNEIGLNKGVDAVQRFGIKVEEKDRNLSLALGGMYNGVSPLRMAEAYSTFPNGGKRHDAHLITKIVGPTGKVISEHEGSTTRVTSKAVANEMTSMLLNVVETGTGQGTNLEGVKIAGKTGSTQLPYADINGTKDQWFVGYTPNIVGAVWLGYDKTTREHYLSSSSSRDVVPLFRAIMEETLPHIEQEEFRVQSVNDRMAGKGIDYEETEKAIRERANELEKELKERAGKVEEKLKEEAPKWKKVMEKMQEDASKVGDKVKDKLRDWQGQ</sequence>
<keyword evidence="6" id="KW-0328">Glycosyltransferase</keyword>
<keyword evidence="3" id="KW-1003">Cell membrane</keyword>
<dbReference type="InterPro" id="IPR050396">
    <property type="entry name" value="Glycosyltr_51/Transpeptidase"/>
</dbReference>
<keyword evidence="14" id="KW-0511">Multifunctional enzyme</keyword>
<evidence type="ECO:0000256" key="11">
    <source>
        <dbReference type="ARBA" id="ARBA00022984"/>
    </source>
</evidence>
<dbReference type="GO" id="GO:0009252">
    <property type="term" value="P:peptidoglycan biosynthetic process"/>
    <property type="evidence" value="ECO:0007669"/>
    <property type="project" value="UniProtKB-KW"/>
</dbReference>
<dbReference type="Proteomes" id="UP000279911">
    <property type="component" value="Unassembled WGS sequence"/>
</dbReference>
<keyword evidence="12 19" id="KW-1133">Transmembrane helix</keyword>
<feature type="transmembrane region" description="Helical" evidence="19">
    <location>
        <begin position="20"/>
        <end position="41"/>
    </location>
</feature>
<dbReference type="NCBIfam" id="TIGR02074">
    <property type="entry name" value="PBP_1a_fam"/>
    <property type="match status" value="1"/>
</dbReference>
<evidence type="ECO:0000256" key="13">
    <source>
        <dbReference type="ARBA" id="ARBA00023136"/>
    </source>
</evidence>
<evidence type="ECO:0000256" key="1">
    <source>
        <dbReference type="ARBA" id="ARBA00007090"/>
    </source>
</evidence>
<dbReference type="Pfam" id="PF00912">
    <property type="entry name" value="Transgly"/>
    <property type="match status" value="1"/>
</dbReference>
<evidence type="ECO:0000256" key="7">
    <source>
        <dbReference type="ARBA" id="ARBA00022679"/>
    </source>
</evidence>
<evidence type="ECO:0000256" key="2">
    <source>
        <dbReference type="ARBA" id="ARBA00007739"/>
    </source>
</evidence>
<proteinExistence type="inferred from homology"/>
<dbReference type="InterPro" id="IPR036950">
    <property type="entry name" value="PBP_transglycosylase"/>
</dbReference>
<dbReference type="STRING" id="285983.UB32_14155"/>
<protein>
    <submittedName>
        <fullName evidence="22">PBP1A family penicillin-binding protein</fullName>
    </submittedName>
</protein>
<dbReference type="InterPro" id="IPR001460">
    <property type="entry name" value="PCN-bd_Tpept"/>
</dbReference>
<keyword evidence="7" id="KW-0808">Transferase</keyword>
<dbReference type="Gene3D" id="3.40.710.10">
    <property type="entry name" value="DD-peptidase/beta-lactamase superfamily"/>
    <property type="match status" value="1"/>
</dbReference>
<evidence type="ECO:0000256" key="4">
    <source>
        <dbReference type="ARBA" id="ARBA00022645"/>
    </source>
</evidence>
<keyword evidence="8 19" id="KW-0812">Transmembrane</keyword>
<name>A0A3R9FFY7_9BACI</name>
<dbReference type="GO" id="GO:0008658">
    <property type="term" value="F:penicillin binding"/>
    <property type="evidence" value="ECO:0007669"/>
    <property type="project" value="InterPro"/>
</dbReference>
<gene>
    <name evidence="22" type="ORF">EJA10_16965</name>
</gene>
<dbReference type="FunFam" id="1.10.3810.10:FF:000001">
    <property type="entry name" value="Penicillin-binding protein 1A"/>
    <property type="match status" value="1"/>
</dbReference>
<evidence type="ECO:0000256" key="15">
    <source>
        <dbReference type="ARBA" id="ARBA00023316"/>
    </source>
</evidence>
<keyword evidence="9" id="KW-0378">Hydrolase</keyword>
<keyword evidence="10" id="KW-0133">Cell shape</keyword>
<evidence type="ECO:0000256" key="16">
    <source>
        <dbReference type="ARBA" id="ARBA00034000"/>
    </source>
</evidence>
<keyword evidence="5" id="KW-0645">Protease</keyword>
<evidence type="ECO:0000259" key="21">
    <source>
        <dbReference type="Pfam" id="PF00912"/>
    </source>
</evidence>
<evidence type="ECO:0000256" key="12">
    <source>
        <dbReference type="ARBA" id="ARBA00022989"/>
    </source>
</evidence>
<dbReference type="GO" id="GO:0008955">
    <property type="term" value="F:peptidoglycan glycosyltransferase activity"/>
    <property type="evidence" value="ECO:0007669"/>
    <property type="project" value="UniProtKB-EC"/>
</dbReference>
<evidence type="ECO:0000256" key="5">
    <source>
        <dbReference type="ARBA" id="ARBA00022670"/>
    </source>
</evidence>
<comment type="catalytic activity">
    <reaction evidence="17">
        <text>[GlcNAc-(1-&gt;4)-Mur2Ac(oyl-L-Ala-gamma-D-Glu-L-Lys-D-Ala-D-Ala)](n)-di-trans,octa-cis-undecaprenyl diphosphate + beta-D-GlcNAc-(1-&gt;4)-Mur2Ac(oyl-L-Ala-gamma-D-Glu-L-Lys-D-Ala-D-Ala)-di-trans,octa-cis-undecaprenyl diphosphate = [GlcNAc-(1-&gt;4)-Mur2Ac(oyl-L-Ala-gamma-D-Glu-L-Lys-D-Ala-D-Ala)](n+1)-di-trans,octa-cis-undecaprenyl diphosphate + di-trans,octa-cis-undecaprenyl diphosphate + H(+)</text>
        <dbReference type="Rhea" id="RHEA:23708"/>
        <dbReference type="Rhea" id="RHEA-COMP:9602"/>
        <dbReference type="Rhea" id="RHEA-COMP:9603"/>
        <dbReference type="ChEBI" id="CHEBI:15378"/>
        <dbReference type="ChEBI" id="CHEBI:58405"/>
        <dbReference type="ChEBI" id="CHEBI:60033"/>
        <dbReference type="ChEBI" id="CHEBI:78435"/>
        <dbReference type="EC" id="2.4.99.28"/>
    </reaction>
</comment>
<keyword evidence="4" id="KW-0121">Carboxypeptidase</keyword>
<dbReference type="InterPro" id="IPR012338">
    <property type="entry name" value="Beta-lactam/transpept-like"/>
</dbReference>
<dbReference type="PANTHER" id="PTHR32282:SF32">
    <property type="entry name" value="PENICILLIN-BINDING PROTEIN 2A"/>
    <property type="match status" value="1"/>
</dbReference>
<dbReference type="SUPFAM" id="SSF56601">
    <property type="entry name" value="beta-lactamase/transpeptidase-like"/>
    <property type="match status" value="1"/>
</dbReference>
<dbReference type="SUPFAM" id="SSF53955">
    <property type="entry name" value="Lysozyme-like"/>
    <property type="match status" value="1"/>
</dbReference>
<evidence type="ECO:0000256" key="14">
    <source>
        <dbReference type="ARBA" id="ARBA00023268"/>
    </source>
</evidence>
<comment type="similarity">
    <text evidence="2">In the N-terminal section; belongs to the glycosyltransferase 51 family.</text>
</comment>
<evidence type="ECO:0000256" key="3">
    <source>
        <dbReference type="ARBA" id="ARBA00022475"/>
    </source>
</evidence>
<dbReference type="AlphaFoldDB" id="A0A3R9FFY7"/>
<organism evidence="22 23">
    <name type="scientific">Mesobacillus subterraneus</name>
    <dbReference type="NCBI Taxonomy" id="285983"/>
    <lineage>
        <taxon>Bacteria</taxon>
        <taxon>Bacillati</taxon>
        <taxon>Bacillota</taxon>
        <taxon>Bacilli</taxon>
        <taxon>Bacillales</taxon>
        <taxon>Bacillaceae</taxon>
        <taxon>Mesobacillus</taxon>
    </lineage>
</organism>
<evidence type="ECO:0000256" key="10">
    <source>
        <dbReference type="ARBA" id="ARBA00022960"/>
    </source>
</evidence>
<feature type="region of interest" description="Disordered" evidence="18">
    <location>
        <begin position="683"/>
        <end position="705"/>
    </location>
</feature>
<evidence type="ECO:0000256" key="17">
    <source>
        <dbReference type="ARBA" id="ARBA00049902"/>
    </source>
</evidence>